<keyword evidence="3 6" id="KW-0479">Metal-binding</keyword>
<comment type="similarity">
    <text evidence="2 6">Belongs to the zinc-containing alcohol dehydrogenase family.</text>
</comment>
<evidence type="ECO:0000256" key="3">
    <source>
        <dbReference type="ARBA" id="ARBA00022723"/>
    </source>
</evidence>
<dbReference type="InterPro" id="IPR020843">
    <property type="entry name" value="ER"/>
</dbReference>
<dbReference type="GeneID" id="25303057"/>
<comment type="cofactor">
    <cofactor evidence="1 6">
        <name>Zn(2+)</name>
        <dbReference type="ChEBI" id="CHEBI:29105"/>
    </cofactor>
</comment>
<dbReference type="AlphaFoldDB" id="A0A0D2FCG1"/>
<dbReference type="InterPro" id="IPR013154">
    <property type="entry name" value="ADH-like_N"/>
</dbReference>
<dbReference type="Proteomes" id="UP000053029">
    <property type="component" value="Unassembled WGS sequence"/>
</dbReference>
<dbReference type="HOGENOM" id="CLU_026673_11_0_1"/>
<evidence type="ECO:0000313" key="9">
    <source>
        <dbReference type="Proteomes" id="UP000053029"/>
    </source>
</evidence>
<protein>
    <recommendedName>
        <fullName evidence="7">Enoyl reductase (ER) domain-containing protein</fullName>
    </recommendedName>
</protein>
<dbReference type="Pfam" id="PF00107">
    <property type="entry name" value="ADH_zinc_N"/>
    <property type="match status" value="1"/>
</dbReference>
<dbReference type="GO" id="GO:0034079">
    <property type="term" value="P:butanediol biosynthetic process"/>
    <property type="evidence" value="ECO:0007669"/>
    <property type="project" value="TreeGrafter"/>
</dbReference>
<evidence type="ECO:0000313" key="8">
    <source>
        <dbReference type="EMBL" id="KIW84317.1"/>
    </source>
</evidence>
<organism evidence="8 9">
    <name type="scientific">Fonsecaea pedrosoi CBS 271.37</name>
    <dbReference type="NCBI Taxonomy" id="1442368"/>
    <lineage>
        <taxon>Eukaryota</taxon>
        <taxon>Fungi</taxon>
        <taxon>Dikarya</taxon>
        <taxon>Ascomycota</taxon>
        <taxon>Pezizomycotina</taxon>
        <taxon>Eurotiomycetes</taxon>
        <taxon>Chaetothyriomycetidae</taxon>
        <taxon>Chaetothyriales</taxon>
        <taxon>Herpotrichiellaceae</taxon>
        <taxon>Fonsecaea</taxon>
    </lineage>
</organism>
<dbReference type="InterPro" id="IPR036291">
    <property type="entry name" value="NAD(P)-bd_dom_sf"/>
</dbReference>
<evidence type="ECO:0000256" key="1">
    <source>
        <dbReference type="ARBA" id="ARBA00001947"/>
    </source>
</evidence>
<evidence type="ECO:0000256" key="4">
    <source>
        <dbReference type="ARBA" id="ARBA00022833"/>
    </source>
</evidence>
<feature type="domain" description="Enoyl reductase (ER)" evidence="7">
    <location>
        <begin position="8"/>
        <end position="356"/>
    </location>
</feature>
<dbReference type="PROSITE" id="PS00059">
    <property type="entry name" value="ADH_ZINC"/>
    <property type="match status" value="1"/>
</dbReference>
<dbReference type="InterPro" id="IPR013149">
    <property type="entry name" value="ADH-like_C"/>
</dbReference>
<dbReference type="InterPro" id="IPR002328">
    <property type="entry name" value="ADH_Zn_CS"/>
</dbReference>
<dbReference type="VEuPathDB" id="FungiDB:Z517_03567"/>
<dbReference type="GO" id="GO:0000721">
    <property type="term" value="F:(R,R)-butanediol dehydrogenase activity"/>
    <property type="evidence" value="ECO:0007669"/>
    <property type="project" value="TreeGrafter"/>
</dbReference>
<dbReference type="SUPFAM" id="SSF51735">
    <property type="entry name" value="NAD(P)-binding Rossmann-fold domains"/>
    <property type="match status" value="1"/>
</dbReference>
<dbReference type="InterPro" id="IPR011032">
    <property type="entry name" value="GroES-like_sf"/>
</dbReference>
<dbReference type="CDD" id="cd08233">
    <property type="entry name" value="butanediol_DH_like"/>
    <property type="match status" value="1"/>
</dbReference>
<reference evidence="8 9" key="1">
    <citation type="submission" date="2015-01" db="EMBL/GenBank/DDBJ databases">
        <title>The Genome Sequence of Fonsecaea pedrosoi CBS 271.37.</title>
        <authorList>
            <consortium name="The Broad Institute Genomics Platform"/>
            <person name="Cuomo C."/>
            <person name="de Hoog S."/>
            <person name="Gorbushina A."/>
            <person name="Stielow B."/>
            <person name="Teixiera M."/>
            <person name="Abouelleil A."/>
            <person name="Chapman S.B."/>
            <person name="Priest M."/>
            <person name="Young S.K."/>
            <person name="Wortman J."/>
            <person name="Nusbaum C."/>
            <person name="Birren B."/>
        </authorList>
    </citation>
    <scope>NUCLEOTIDE SEQUENCE [LARGE SCALE GENOMIC DNA]</scope>
    <source>
        <strain evidence="8 9">CBS 271.37</strain>
    </source>
</reference>
<dbReference type="SMART" id="SM00829">
    <property type="entry name" value="PKS_ER"/>
    <property type="match status" value="1"/>
</dbReference>
<dbReference type="GO" id="GO:0005737">
    <property type="term" value="C:cytoplasm"/>
    <property type="evidence" value="ECO:0007669"/>
    <property type="project" value="TreeGrafter"/>
</dbReference>
<evidence type="ECO:0000259" key="7">
    <source>
        <dbReference type="SMART" id="SM00829"/>
    </source>
</evidence>
<dbReference type="EMBL" id="KN846970">
    <property type="protein sequence ID" value="KIW84317.1"/>
    <property type="molecule type" value="Genomic_DNA"/>
</dbReference>
<dbReference type="Pfam" id="PF08240">
    <property type="entry name" value="ADH_N"/>
    <property type="match status" value="1"/>
</dbReference>
<evidence type="ECO:0000256" key="5">
    <source>
        <dbReference type="ARBA" id="ARBA00023002"/>
    </source>
</evidence>
<dbReference type="SUPFAM" id="SSF50129">
    <property type="entry name" value="GroES-like"/>
    <property type="match status" value="1"/>
</dbReference>
<sequence length="366" mass="39747">MKAARYHGQRDLRLENDVPVPEIEKGQVLVEIEWCGICGSDLHEYLVGPRTIPVTQKPHPLTAASLPVTMGHEFCGRVSQIGAGAASRLKVGQPVMVDPRLYCGSCDCCKSSRTNVCSRWGFLGLHGGGGGGFSEFVAVNEDMCYVLPDSVALSQAALIEPLTVARHAMKSSGFKAFENLNVLVLGGGPIGLAVILNLRACNTAQIFVSEPTEKRANQTREFADKVFNPRLVDVAEECLASTAGKGVDLVVDCAGLMPALKDGMKALTRGGTYLNVAGWETDLIMPLGDFALKECVFRTSMSYTDEDFRETVDAFVSGKYQGFEKLISGRILLDDLVTKGFEELIRHKDDHVKILVTPKHELLKDA</sequence>
<dbReference type="Gene3D" id="3.90.180.10">
    <property type="entry name" value="Medium-chain alcohol dehydrogenases, catalytic domain"/>
    <property type="match status" value="1"/>
</dbReference>
<accession>A0A0D2FCG1</accession>
<dbReference type="PANTHER" id="PTHR43161">
    <property type="entry name" value="SORBITOL DEHYDROGENASE"/>
    <property type="match status" value="1"/>
</dbReference>
<proteinExistence type="inferred from homology"/>
<gene>
    <name evidence="8" type="ORF">Z517_03567</name>
</gene>
<evidence type="ECO:0000256" key="6">
    <source>
        <dbReference type="RuleBase" id="RU361277"/>
    </source>
</evidence>
<keyword evidence="9" id="KW-1185">Reference proteome</keyword>
<dbReference type="STRING" id="1442368.A0A0D2FCG1"/>
<name>A0A0D2FCG1_9EURO</name>
<keyword evidence="5" id="KW-0560">Oxidoreductase</keyword>
<evidence type="ECO:0000256" key="2">
    <source>
        <dbReference type="ARBA" id="ARBA00008072"/>
    </source>
</evidence>
<dbReference type="PANTHER" id="PTHR43161:SF23">
    <property type="entry name" value="(R,R)-BUTANEDIOL DEHYDROGENASE-RELATED"/>
    <property type="match status" value="1"/>
</dbReference>
<dbReference type="Gene3D" id="3.40.50.720">
    <property type="entry name" value="NAD(P)-binding Rossmann-like Domain"/>
    <property type="match status" value="1"/>
</dbReference>
<dbReference type="RefSeq" id="XP_013288125.1">
    <property type="nucleotide sequence ID" value="XM_013432671.1"/>
</dbReference>
<dbReference type="GO" id="GO:0008270">
    <property type="term" value="F:zinc ion binding"/>
    <property type="evidence" value="ECO:0007669"/>
    <property type="project" value="InterPro"/>
</dbReference>
<dbReference type="OrthoDB" id="3941538at2759"/>
<keyword evidence="4 6" id="KW-0862">Zinc</keyword>